<organism evidence="2 3">
    <name type="scientific">Cytospora mali</name>
    <name type="common">Apple Valsa canker fungus</name>
    <name type="synonym">Valsa mali</name>
    <dbReference type="NCBI Taxonomy" id="578113"/>
    <lineage>
        <taxon>Eukaryota</taxon>
        <taxon>Fungi</taxon>
        <taxon>Dikarya</taxon>
        <taxon>Ascomycota</taxon>
        <taxon>Pezizomycotina</taxon>
        <taxon>Sordariomycetes</taxon>
        <taxon>Sordariomycetidae</taxon>
        <taxon>Diaporthales</taxon>
        <taxon>Cytosporaceae</taxon>
        <taxon>Cytospora</taxon>
    </lineage>
</organism>
<sequence length="141" mass="15541">MAPTSTRTGPLDDDSRAEHLAQLETTLYSLAGTGLFTQNDARQYFIQIARLVHIKLAAQCTCILNTNDPASTSSTHDEVQDPTERPEPVNNEPSESVSTSPLDEFGDQPGKRGSIRSLKRLCPKWLYLRKGEGDQKQQAVA</sequence>
<evidence type="ECO:0000313" key="3">
    <source>
        <dbReference type="Proteomes" id="UP000078576"/>
    </source>
</evidence>
<dbReference type="Proteomes" id="UP000078576">
    <property type="component" value="Unassembled WGS sequence"/>
</dbReference>
<dbReference type="AlphaFoldDB" id="A0A194V0E5"/>
<keyword evidence="3" id="KW-1185">Reference proteome</keyword>
<reference evidence="3" key="1">
    <citation type="submission" date="2014-12" db="EMBL/GenBank/DDBJ databases">
        <title>Genome Sequence of Valsa Canker Pathogens Uncovers a Specific Adaption of Colonization on Woody Bark.</title>
        <authorList>
            <person name="Yin Z."/>
            <person name="Liu H."/>
            <person name="Gao X."/>
            <person name="Li Z."/>
            <person name="Song N."/>
            <person name="Ke X."/>
            <person name="Dai Q."/>
            <person name="Wu Y."/>
            <person name="Sun Y."/>
            <person name="Xu J.-R."/>
            <person name="Kang Z.K."/>
            <person name="Wang L."/>
            <person name="Huang L."/>
        </authorList>
    </citation>
    <scope>NUCLEOTIDE SEQUENCE [LARGE SCALE GENOMIC DNA]</scope>
    <source>
        <strain evidence="3">SXYL134</strain>
    </source>
</reference>
<accession>A0A194V0E5</accession>
<protein>
    <submittedName>
        <fullName evidence="2">Uncharacterized protein</fullName>
    </submittedName>
</protein>
<name>A0A194V0E5_CYTMA</name>
<gene>
    <name evidence="2" type="ORF">VP1G_10912</name>
</gene>
<proteinExistence type="predicted"/>
<dbReference type="EMBL" id="KN714699">
    <property type="protein sequence ID" value="KUI57346.1"/>
    <property type="molecule type" value="Genomic_DNA"/>
</dbReference>
<feature type="region of interest" description="Disordered" evidence="1">
    <location>
        <begin position="66"/>
        <end position="116"/>
    </location>
</feature>
<feature type="compositionally biased region" description="Basic and acidic residues" evidence="1">
    <location>
        <begin position="75"/>
        <end position="87"/>
    </location>
</feature>
<feature type="compositionally biased region" description="Polar residues" evidence="1">
    <location>
        <begin position="91"/>
        <end position="101"/>
    </location>
</feature>
<evidence type="ECO:0000313" key="2">
    <source>
        <dbReference type="EMBL" id="KUI57346.1"/>
    </source>
</evidence>
<evidence type="ECO:0000256" key="1">
    <source>
        <dbReference type="SAM" id="MobiDB-lite"/>
    </source>
</evidence>